<dbReference type="Pfam" id="PF00753">
    <property type="entry name" value="Lactamase_B"/>
    <property type="match status" value="1"/>
</dbReference>
<evidence type="ECO:0000256" key="1">
    <source>
        <dbReference type="ARBA" id="ARBA00001623"/>
    </source>
</evidence>
<reference evidence="9 10" key="1">
    <citation type="submission" date="2024-07" db="EMBL/GenBank/DDBJ databases">
        <authorList>
            <person name="Kang M."/>
        </authorList>
    </citation>
    <scope>NUCLEOTIDE SEQUENCE [LARGE SCALE GENOMIC DNA]</scope>
    <source>
        <strain evidence="9 10">DFM31</strain>
    </source>
</reference>
<proteinExistence type="inferred from homology"/>
<evidence type="ECO:0000256" key="2">
    <source>
        <dbReference type="ARBA" id="ARBA00004963"/>
    </source>
</evidence>
<comment type="catalytic activity">
    <reaction evidence="1 7">
        <text>an S-(2-hydroxyacyl)glutathione + H2O = a 2-hydroxy carboxylate + glutathione + H(+)</text>
        <dbReference type="Rhea" id="RHEA:21864"/>
        <dbReference type="ChEBI" id="CHEBI:15377"/>
        <dbReference type="ChEBI" id="CHEBI:15378"/>
        <dbReference type="ChEBI" id="CHEBI:57925"/>
        <dbReference type="ChEBI" id="CHEBI:58896"/>
        <dbReference type="ChEBI" id="CHEBI:71261"/>
        <dbReference type="EC" id="3.1.2.6"/>
    </reaction>
</comment>
<dbReference type="InterPro" id="IPR017782">
    <property type="entry name" value="Hydroxyacylglutathione_Hdrlase"/>
</dbReference>
<feature type="domain" description="Metallo-beta-lactamase" evidence="8">
    <location>
        <begin position="13"/>
        <end position="171"/>
    </location>
</feature>
<gene>
    <name evidence="7 9" type="primary">gloB</name>
    <name evidence="9" type="ORF">AB0T83_05165</name>
</gene>
<keyword evidence="5 7" id="KW-0378">Hydrolase</keyword>
<dbReference type="InterPro" id="IPR035680">
    <property type="entry name" value="Clx_II_MBL"/>
</dbReference>
<keyword evidence="6 7" id="KW-0862">Zinc</keyword>
<dbReference type="InterPro" id="IPR001279">
    <property type="entry name" value="Metallo-B-lactamas"/>
</dbReference>
<evidence type="ECO:0000259" key="8">
    <source>
        <dbReference type="SMART" id="SM00849"/>
    </source>
</evidence>
<name>A0ABV3L3P8_9RHOB</name>
<dbReference type="NCBIfam" id="TIGR03413">
    <property type="entry name" value="GSH_gloB"/>
    <property type="match status" value="1"/>
</dbReference>
<comment type="function">
    <text evidence="7">Thiolesterase that catalyzes the hydrolysis of S-D-lactoyl-glutathione to form glutathione and D-lactic acid.</text>
</comment>
<dbReference type="Gene3D" id="3.60.15.10">
    <property type="entry name" value="Ribonuclease Z/Hydroxyacylglutathione hydrolase-like"/>
    <property type="match status" value="1"/>
</dbReference>
<feature type="binding site" evidence="7">
    <location>
        <position position="114"/>
    </location>
    <ligand>
        <name>Zn(2+)</name>
        <dbReference type="ChEBI" id="CHEBI:29105"/>
        <label>1</label>
    </ligand>
</feature>
<comment type="pathway">
    <text evidence="2 7">Secondary metabolite metabolism; methylglyoxal degradation; (R)-lactate from methylglyoxal: step 2/2.</text>
</comment>
<feature type="binding site" evidence="7">
    <location>
        <position position="171"/>
    </location>
    <ligand>
        <name>Zn(2+)</name>
        <dbReference type="ChEBI" id="CHEBI:29105"/>
        <label>2</label>
    </ligand>
</feature>
<dbReference type="EC" id="3.1.2.6" evidence="7"/>
<evidence type="ECO:0000313" key="10">
    <source>
        <dbReference type="Proteomes" id="UP001553161"/>
    </source>
</evidence>
<dbReference type="Pfam" id="PF16123">
    <property type="entry name" value="HAGH_C"/>
    <property type="match status" value="1"/>
</dbReference>
<evidence type="ECO:0000256" key="4">
    <source>
        <dbReference type="ARBA" id="ARBA00022723"/>
    </source>
</evidence>
<evidence type="ECO:0000256" key="5">
    <source>
        <dbReference type="ARBA" id="ARBA00022801"/>
    </source>
</evidence>
<dbReference type="RefSeq" id="WP_366191983.1">
    <property type="nucleotide sequence ID" value="NZ_JBFBVU010000004.1"/>
</dbReference>
<feature type="binding site" evidence="7">
    <location>
        <position position="60"/>
    </location>
    <ligand>
        <name>Zn(2+)</name>
        <dbReference type="ChEBI" id="CHEBI:29105"/>
        <label>2</label>
    </ligand>
</feature>
<comment type="similarity">
    <text evidence="3 7">Belongs to the metallo-beta-lactamase superfamily. Glyoxalase II family.</text>
</comment>
<dbReference type="SMART" id="SM00849">
    <property type="entry name" value="Lactamase_B"/>
    <property type="match status" value="1"/>
</dbReference>
<evidence type="ECO:0000256" key="7">
    <source>
        <dbReference type="HAMAP-Rule" id="MF_01374"/>
    </source>
</evidence>
<feature type="binding site" evidence="7">
    <location>
        <position position="133"/>
    </location>
    <ligand>
        <name>Zn(2+)</name>
        <dbReference type="ChEBI" id="CHEBI:29105"/>
        <label>2</label>
    </ligand>
</feature>
<dbReference type="PIRSF" id="PIRSF005457">
    <property type="entry name" value="Glx"/>
    <property type="match status" value="1"/>
</dbReference>
<dbReference type="GO" id="GO:0004416">
    <property type="term" value="F:hydroxyacylglutathione hydrolase activity"/>
    <property type="evidence" value="ECO:0007669"/>
    <property type="project" value="UniProtKB-EC"/>
</dbReference>
<comment type="caution">
    <text evidence="9">The sequence shown here is derived from an EMBL/GenBank/DDBJ whole genome shotgun (WGS) entry which is preliminary data.</text>
</comment>
<dbReference type="Proteomes" id="UP001553161">
    <property type="component" value="Unassembled WGS sequence"/>
</dbReference>
<dbReference type="InterPro" id="IPR050110">
    <property type="entry name" value="Glyoxalase_II_hydrolase"/>
</dbReference>
<comment type="cofactor">
    <cofactor evidence="7">
        <name>Zn(2+)</name>
        <dbReference type="ChEBI" id="CHEBI:29105"/>
    </cofactor>
    <text evidence="7">Binds 2 Zn(2+) ions per subunit.</text>
</comment>
<dbReference type="InterPro" id="IPR032282">
    <property type="entry name" value="HAGH_C"/>
</dbReference>
<dbReference type="HAMAP" id="MF_01374">
    <property type="entry name" value="Glyoxalase_2"/>
    <property type="match status" value="1"/>
</dbReference>
<keyword evidence="4 7" id="KW-0479">Metal-binding</keyword>
<dbReference type="InterPro" id="IPR036866">
    <property type="entry name" value="RibonucZ/Hydroxyglut_hydro"/>
</dbReference>
<feature type="binding site" evidence="7">
    <location>
        <position position="133"/>
    </location>
    <ligand>
        <name>Zn(2+)</name>
        <dbReference type="ChEBI" id="CHEBI:29105"/>
        <label>1</label>
    </ligand>
</feature>
<feature type="binding site" evidence="7">
    <location>
        <position position="58"/>
    </location>
    <ligand>
        <name>Zn(2+)</name>
        <dbReference type="ChEBI" id="CHEBI:29105"/>
        <label>1</label>
    </ligand>
</feature>
<feature type="binding site" evidence="7">
    <location>
        <position position="61"/>
    </location>
    <ligand>
        <name>Zn(2+)</name>
        <dbReference type="ChEBI" id="CHEBI:29105"/>
        <label>2</label>
    </ligand>
</feature>
<evidence type="ECO:0000256" key="6">
    <source>
        <dbReference type="ARBA" id="ARBA00022833"/>
    </source>
</evidence>
<accession>A0ABV3L3P8</accession>
<dbReference type="CDD" id="cd07723">
    <property type="entry name" value="hydroxyacylglutathione_hydrolase_MBL-fold"/>
    <property type="match status" value="1"/>
</dbReference>
<organism evidence="9 10">
    <name type="scientific">Meridianimarinicoccus marinus</name>
    <dbReference type="NCBI Taxonomy" id="3231483"/>
    <lineage>
        <taxon>Bacteria</taxon>
        <taxon>Pseudomonadati</taxon>
        <taxon>Pseudomonadota</taxon>
        <taxon>Alphaproteobacteria</taxon>
        <taxon>Rhodobacterales</taxon>
        <taxon>Paracoccaceae</taxon>
        <taxon>Meridianimarinicoccus</taxon>
    </lineage>
</organism>
<dbReference type="PANTHER" id="PTHR43705:SF1">
    <property type="entry name" value="HYDROXYACYLGLUTATHIONE HYDROLASE GLOB"/>
    <property type="match status" value="1"/>
</dbReference>
<dbReference type="EMBL" id="JBFBVU010000004">
    <property type="protein sequence ID" value="MEV8466175.1"/>
    <property type="molecule type" value="Genomic_DNA"/>
</dbReference>
<protein>
    <recommendedName>
        <fullName evidence="7">Hydroxyacylglutathione hydrolase</fullName>
        <ecNumber evidence="7">3.1.2.6</ecNumber>
    </recommendedName>
    <alternativeName>
        <fullName evidence="7">Glyoxalase II</fullName>
        <shortName evidence="7">Glx II</shortName>
    </alternativeName>
</protein>
<keyword evidence="10" id="KW-1185">Reference proteome</keyword>
<sequence>MPLELVTVPCLSDNYAYILHDADSGDTAVADVPDAAPIEAALKNLGWSLSHILVTHHHNDHIGGVEALRAATGARVVGAAADASRLPRLDIAVSPGDTLAFGTDTLQILDVSGHTIGHIAYFFSNAHVLLSGDSLMALGCGRLFEGTPAQMHASLMRMAALPDDTKICSGHEYTQANARFALTVDPDNPDLKARAEKVDRLRKDGHPTVPSTLAEEKATNPFLRADDPDIRRRLGMETATNTEVFAEIRARKDRF</sequence>
<feature type="binding site" evidence="7">
    <location>
        <position position="56"/>
    </location>
    <ligand>
        <name>Zn(2+)</name>
        <dbReference type="ChEBI" id="CHEBI:29105"/>
        <label>1</label>
    </ligand>
</feature>
<evidence type="ECO:0000313" key="9">
    <source>
        <dbReference type="EMBL" id="MEV8466175.1"/>
    </source>
</evidence>
<comment type="subunit">
    <text evidence="7">Monomer.</text>
</comment>
<dbReference type="PANTHER" id="PTHR43705">
    <property type="entry name" value="HYDROXYACYLGLUTATHIONE HYDROLASE"/>
    <property type="match status" value="1"/>
</dbReference>
<dbReference type="SUPFAM" id="SSF56281">
    <property type="entry name" value="Metallo-hydrolase/oxidoreductase"/>
    <property type="match status" value="1"/>
</dbReference>
<evidence type="ECO:0000256" key="3">
    <source>
        <dbReference type="ARBA" id="ARBA00006759"/>
    </source>
</evidence>